<organism evidence="3 4">
    <name type="scientific">Orchesella cincta</name>
    <name type="common">Springtail</name>
    <name type="synonym">Podura cincta</name>
    <dbReference type="NCBI Taxonomy" id="48709"/>
    <lineage>
        <taxon>Eukaryota</taxon>
        <taxon>Metazoa</taxon>
        <taxon>Ecdysozoa</taxon>
        <taxon>Arthropoda</taxon>
        <taxon>Hexapoda</taxon>
        <taxon>Collembola</taxon>
        <taxon>Entomobryomorpha</taxon>
        <taxon>Entomobryoidea</taxon>
        <taxon>Orchesellidae</taxon>
        <taxon>Orchesellinae</taxon>
        <taxon>Orchesella</taxon>
    </lineage>
</organism>
<evidence type="ECO:0000313" key="4">
    <source>
        <dbReference type="Proteomes" id="UP000094527"/>
    </source>
</evidence>
<keyword evidence="2" id="KW-0732">Signal</keyword>
<sequence length="140" mass="15144">MYKVAIVLAFAAVASAGNVAISIPTSEAKLSKPSVDSEDSLPFPTKPRPSTLLTPPHLPTRPRLPTALTQLFTSKLMPNQLLLMPSQLSHMPKLPQLPLPMLQLVSQPEDFWESSTAQSPLESPPLASMDSVSTTDINFL</sequence>
<evidence type="ECO:0000313" key="3">
    <source>
        <dbReference type="EMBL" id="ODN06614.1"/>
    </source>
</evidence>
<evidence type="ECO:0000256" key="2">
    <source>
        <dbReference type="SAM" id="SignalP"/>
    </source>
</evidence>
<feature type="region of interest" description="Disordered" evidence="1">
    <location>
        <begin position="28"/>
        <end position="63"/>
    </location>
</feature>
<name>A0A1D2NMX6_ORCCI</name>
<feature type="compositionally biased region" description="Polar residues" evidence="1">
    <location>
        <begin position="130"/>
        <end position="140"/>
    </location>
</feature>
<dbReference type="Proteomes" id="UP000094527">
    <property type="component" value="Unassembled WGS sequence"/>
</dbReference>
<feature type="compositionally biased region" description="Low complexity" evidence="1">
    <location>
        <begin position="48"/>
        <end position="63"/>
    </location>
</feature>
<evidence type="ECO:0000256" key="1">
    <source>
        <dbReference type="SAM" id="MobiDB-lite"/>
    </source>
</evidence>
<feature type="region of interest" description="Disordered" evidence="1">
    <location>
        <begin position="113"/>
        <end position="140"/>
    </location>
</feature>
<feature type="signal peptide" evidence="2">
    <location>
        <begin position="1"/>
        <end position="16"/>
    </location>
</feature>
<accession>A0A1D2NMX6</accession>
<proteinExistence type="predicted"/>
<reference evidence="3 4" key="1">
    <citation type="journal article" date="2016" name="Genome Biol. Evol.">
        <title>Gene Family Evolution Reflects Adaptation to Soil Environmental Stressors in the Genome of the Collembolan Orchesella cincta.</title>
        <authorList>
            <person name="Faddeeva-Vakhrusheva A."/>
            <person name="Derks M.F."/>
            <person name="Anvar S.Y."/>
            <person name="Agamennone V."/>
            <person name="Suring W."/>
            <person name="Smit S."/>
            <person name="van Straalen N.M."/>
            <person name="Roelofs D."/>
        </authorList>
    </citation>
    <scope>NUCLEOTIDE SEQUENCE [LARGE SCALE GENOMIC DNA]</scope>
    <source>
        <tissue evidence="3">Mixed pool</tissue>
    </source>
</reference>
<protein>
    <submittedName>
        <fullName evidence="3">Uncharacterized protein</fullName>
    </submittedName>
</protein>
<feature type="chain" id="PRO_5008905766" evidence="2">
    <location>
        <begin position="17"/>
        <end position="140"/>
    </location>
</feature>
<dbReference type="AlphaFoldDB" id="A0A1D2NMX6"/>
<dbReference type="EMBL" id="LJIJ01000002">
    <property type="protein sequence ID" value="ODN06614.1"/>
    <property type="molecule type" value="Genomic_DNA"/>
</dbReference>
<keyword evidence="4" id="KW-1185">Reference proteome</keyword>
<comment type="caution">
    <text evidence="3">The sequence shown here is derived from an EMBL/GenBank/DDBJ whole genome shotgun (WGS) entry which is preliminary data.</text>
</comment>
<gene>
    <name evidence="3" type="ORF">Ocin01_00074</name>
</gene>